<dbReference type="KEGG" id="ibu:IB211_01702c"/>
<dbReference type="STRING" id="1297617.IB211_01702c"/>
<organism evidence="3 4">
    <name type="scientific">Intestinimonas butyriciproducens</name>
    <dbReference type="NCBI Taxonomy" id="1297617"/>
    <lineage>
        <taxon>Bacteria</taxon>
        <taxon>Bacillati</taxon>
        <taxon>Bacillota</taxon>
        <taxon>Clostridia</taxon>
        <taxon>Eubacteriales</taxon>
        <taxon>Intestinimonas</taxon>
    </lineage>
</organism>
<dbReference type="PATRIC" id="fig|1297617.4.peg.1747"/>
<keyword evidence="4" id="KW-1185">Reference proteome</keyword>
<evidence type="ECO:0000256" key="2">
    <source>
        <dbReference type="SAM" id="SignalP"/>
    </source>
</evidence>
<keyword evidence="1" id="KW-1133">Transmembrane helix</keyword>
<proteinExistence type="predicted"/>
<sequence>MTGIHRKIKKVLMLILFTCLFVLPAAASSSEDVLDEQSKALGLDKLAEAAGEYSPGDTVTGVDLDAGLQDLLDTGSDQLAGVLRKAVRSGVLLLTVVLLCSLAQGTCEAIGEPGGLQVVPLVGALAITAISVADVHSLIGMGREALNNMTAFSKILLPTMAVATAASGAPGGAAARQMATMLFSTVLMSLITKLLLPLVYGYIAACVAHAAVGNEGLKRIAVVLKWTVTSILTVLLLVFVGYLTVSGVIAGTADAVAVKAAKFTVSSMVPVVGGILSDAAETVLAGAGILKNAVGVFGMLVILSMCVVPFLQLGIHYLAYKLTAALAATVADGRTSGLIDGLGGAFGLILGMTGASAMLLLVSMVSAVSMVTP</sequence>
<evidence type="ECO:0000313" key="3">
    <source>
        <dbReference type="EMBL" id="ALP94093.1"/>
    </source>
</evidence>
<keyword evidence="1" id="KW-0472">Membrane</keyword>
<feature type="transmembrane region" description="Helical" evidence="1">
    <location>
        <begin position="341"/>
        <end position="368"/>
    </location>
</feature>
<dbReference type="RefSeq" id="WP_082636038.1">
    <property type="nucleotide sequence ID" value="NZ_CP011307.1"/>
</dbReference>
<feature type="transmembrane region" description="Helical" evidence="1">
    <location>
        <begin position="296"/>
        <end position="320"/>
    </location>
</feature>
<gene>
    <name evidence="3" type="ORF">IB211_01702c</name>
</gene>
<reference evidence="4" key="2">
    <citation type="submission" date="2015-04" db="EMBL/GenBank/DDBJ databases">
        <title>A butyrogenic pathway from the amino acid lysine in a human gut commensal.</title>
        <authorList>
            <person name="de Vos W.M."/>
            <person name="Bui N.T.P."/>
            <person name="Plugge C.M."/>
            <person name="Ritari J."/>
        </authorList>
    </citation>
    <scope>NUCLEOTIDE SEQUENCE [LARGE SCALE GENOMIC DNA]</scope>
    <source>
        <strain evidence="4">AF211</strain>
    </source>
</reference>
<feature type="signal peptide" evidence="2">
    <location>
        <begin position="1"/>
        <end position="27"/>
    </location>
</feature>
<protein>
    <submittedName>
        <fullName evidence="3">Stage III sporulation protein AE</fullName>
    </submittedName>
</protein>
<dbReference type="Proteomes" id="UP000064844">
    <property type="component" value="Chromosome"/>
</dbReference>
<dbReference type="InterPro" id="IPR014194">
    <property type="entry name" value="Spore_III_AE"/>
</dbReference>
<feature type="transmembrane region" description="Helical" evidence="1">
    <location>
        <begin position="269"/>
        <end position="290"/>
    </location>
</feature>
<feature type="transmembrane region" description="Helical" evidence="1">
    <location>
        <begin position="187"/>
        <end position="211"/>
    </location>
</feature>
<dbReference type="AlphaFoldDB" id="A0A0S2W423"/>
<evidence type="ECO:0000256" key="1">
    <source>
        <dbReference type="SAM" id="Phobius"/>
    </source>
</evidence>
<feature type="chain" id="PRO_5006606315" evidence="2">
    <location>
        <begin position="28"/>
        <end position="373"/>
    </location>
</feature>
<feature type="transmembrane region" description="Helical" evidence="1">
    <location>
        <begin position="231"/>
        <end position="257"/>
    </location>
</feature>
<feature type="transmembrane region" description="Helical" evidence="1">
    <location>
        <begin position="155"/>
        <end position="175"/>
    </location>
</feature>
<evidence type="ECO:0000313" key="4">
    <source>
        <dbReference type="Proteomes" id="UP000064844"/>
    </source>
</evidence>
<keyword evidence="1" id="KW-0812">Transmembrane</keyword>
<reference evidence="3 4" key="1">
    <citation type="journal article" date="2015" name="Nat. Commun.">
        <title>Production of butyrate from lysine and the Amadori product fructoselysine by a human gut commensal.</title>
        <authorList>
            <person name="Bui T.P."/>
            <person name="Ritari J."/>
            <person name="Boeren S."/>
            <person name="de Waard P."/>
            <person name="Plugge C.M."/>
            <person name="de Vos W.M."/>
        </authorList>
    </citation>
    <scope>NUCLEOTIDE SEQUENCE [LARGE SCALE GENOMIC DNA]</scope>
    <source>
        <strain evidence="3 4">AF211</strain>
    </source>
</reference>
<keyword evidence="2" id="KW-0732">Signal</keyword>
<feature type="transmembrane region" description="Helical" evidence="1">
    <location>
        <begin position="115"/>
        <end position="135"/>
    </location>
</feature>
<dbReference type="EMBL" id="CP011307">
    <property type="protein sequence ID" value="ALP94093.1"/>
    <property type="molecule type" value="Genomic_DNA"/>
</dbReference>
<dbReference type="eggNOG" id="ENOG502Z7PW">
    <property type="taxonomic scope" value="Bacteria"/>
</dbReference>
<dbReference type="Pfam" id="PF09546">
    <property type="entry name" value="Spore_III_AE"/>
    <property type="match status" value="1"/>
</dbReference>
<name>A0A0S2W423_9FIRM</name>
<accession>A0A0S2W423</accession>